<dbReference type="InterPro" id="IPR013607">
    <property type="entry name" value="Phospholipase_A2-like"/>
</dbReference>
<proteinExistence type="predicted"/>
<dbReference type="EMBL" id="CAKOFQ010007111">
    <property type="protein sequence ID" value="CAH1991392.1"/>
    <property type="molecule type" value="Genomic_DNA"/>
</dbReference>
<feature type="compositionally biased region" description="Acidic residues" evidence="1">
    <location>
        <begin position="347"/>
        <end position="360"/>
    </location>
</feature>
<keyword evidence="4" id="KW-1185">Reference proteome</keyword>
<protein>
    <recommendedName>
        <fullName evidence="2">Phospholipase A2-like domain-containing protein</fullName>
    </recommendedName>
</protein>
<dbReference type="Gene3D" id="1.20.90.10">
    <property type="entry name" value="Phospholipase A2 domain"/>
    <property type="match status" value="1"/>
</dbReference>
<dbReference type="Proteomes" id="UP001152888">
    <property type="component" value="Unassembled WGS sequence"/>
</dbReference>
<gene>
    <name evidence="3" type="ORF">ACAOBT_LOCUS20232</name>
</gene>
<feature type="domain" description="Phospholipase A2-like" evidence="2">
    <location>
        <begin position="20"/>
        <end position="82"/>
    </location>
</feature>
<accession>A0A9P0LHN4</accession>
<evidence type="ECO:0000256" key="1">
    <source>
        <dbReference type="SAM" id="MobiDB-lite"/>
    </source>
</evidence>
<dbReference type="InterPro" id="IPR036444">
    <property type="entry name" value="PLipase_A2_dom_sf"/>
</dbReference>
<name>A0A9P0LHN4_ACAOB</name>
<organism evidence="3 4">
    <name type="scientific">Acanthoscelides obtectus</name>
    <name type="common">Bean weevil</name>
    <name type="synonym">Bruchus obtectus</name>
    <dbReference type="NCBI Taxonomy" id="200917"/>
    <lineage>
        <taxon>Eukaryota</taxon>
        <taxon>Metazoa</taxon>
        <taxon>Ecdysozoa</taxon>
        <taxon>Arthropoda</taxon>
        <taxon>Hexapoda</taxon>
        <taxon>Insecta</taxon>
        <taxon>Pterygota</taxon>
        <taxon>Neoptera</taxon>
        <taxon>Endopterygota</taxon>
        <taxon>Coleoptera</taxon>
        <taxon>Polyphaga</taxon>
        <taxon>Cucujiformia</taxon>
        <taxon>Chrysomeloidea</taxon>
        <taxon>Chrysomelidae</taxon>
        <taxon>Bruchinae</taxon>
        <taxon>Bruchini</taxon>
        <taxon>Acanthoscelides</taxon>
    </lineage>
</organism>
<reference evidence="3" key="1">
    <citation type="submission" date="2022-03" db="EMBL/GenBank/DDBJ databases">
        <authorList>
            <person name="Sayadi A."/>
        </authorList>
    </citation>
    <scope>NUCLEOTIDE SEQUENCE</scope>
</reference>
<evidence type="ECO:0000313" key="3">
    <source>
        <dbReference type="EMBL" id="CAH1991392.1"/>
    </source>
</evidence>
<sequence>MKYYGGEGLLNTAINNLPVELHIPTYRYCGPGTKLAERLARNDPGVNGLDEACKQHDIFYSKEKDLSNRHLADKVLAKQAMNRFRASDSSWKEKVAALAVAGAMKAKVKLGMGLKETSQRHQKRNINNCLKKLHKLAKELEGSQKLVQDSVQILQTEQSQKAQKNILAKVKEKSKSSEKKVREVREIKKHETKNNSVVKHETFKVKRERKTKPNVKENKRGRKPKSALESINEKIKRRKKPKTPIEYMDIDITEEGQKNKPKKRKLDSAFTTTRTSLNDEKVKKRKIDLDDPIIIPEKKCNTKRKRESDNEENEQQQRKLDMSDVIPHPWKQKNRKRKIQPDNDNDRDNDDDDDDDDDDSNIPRKVKVINT</sequence>
<evidence type="ECO:0000259" key="2">
    <source>
        <dbReference type="Pfam" id="PF08398"/>
    </source>
</evidence>
<dbReference type="GO" id="GO:0004623">
    <property type="term" value="F:phospholipase A2 activity"/>
    <property type="evidence" value="ECO:0007669"/>
    <property type="project" value="InterPro"/>
</dbReference>
<dbReference type="GO" id="GO:0050482">
    <property type="term" value="P:arachidonate secretion"/>
    <property type="evidence" value="ECO:0007669"/>
    <property type="project" value="InterPro"/>
</dbReference>
<dbReference type="GO" id="GO:0006644">
    <property type="term" value="P:phospholipid metabolic process"/>
    <property type="evidence" value="ECO:0007669"/>
    <property type="project" value="InterPro"/>
</dbReference>
<dbReference type="Pfam" id="PF08398">
    <property type="entry name" value="Phospholip_A2_4"/>
    <property type="match status" value="1"/>
</dbReference>
<dbReference type="OrthoDB" id="6764112at2759"/>
<feature type="compositionally biased region" description="Basic residues" evidence="1">
    <location>
        <begin position="206"/>
        <end position="225"/>
    </location>
</feature>
<dbReference type="AlphaFoldDB" id="A0A9P0LHN4"/>
<feature type="region of interest" description="Disordered" evidence="1">
    <location>
        <begin position="200"/>
        <end position="371"/>
    </location>
</feature>
<dbReference type="GO" id="GO:0005198">
    <property type="term" value="F:structural molecule activity"/>
    <property type="evidence" value="ECO:0007669"/>
    <property type="project" value="InterPro"/>
</dbReference>
<evidence type="ECO:0000313" key="4">
    <source>
        <dbReference type="Proteomes" id="UP001152888"/>
    </source>
</evidence>
<comment type="caution">
    <text evidence="3">The sequence shown here is derived from an EMBL/GenBank/DDBJ whole genome shotgun (WGS) entry which is preliminary data.</text>
</comment>